<feature type="domain" description="Cytidyltransferase-like" evidence="3">
    <location>
        <begin position="12"/>
        <end position="137"/>
    </location>
</feature>
<name>A0A1F5PM37_9BACT</name>
<comment type="caution">
    <text evidence="4">The sequence shown here is derived from an EMBL/GenBank/DDBJ whole genome shotgun (WGS) entry which is preliminary data.</text>
</comment>
<keyword evidence="2" id="KW-0548">Nucleotidyltransferase</keyword>
<keyword evidence="1" id="KW-0808">Transferase</keyword>
<dbReference type="NCBIfam" id="TIGR00125">
    <property type="entry name" value="cyt_tran_rel"/>
    <property type="match status" value="1"/>
</dbReference>
<dbReference type="PANTHER" id="PTHR43793:SF1">
    <property type="entry name" value="FAD SYNTHASE"/>
    <property type="match status" value="1"/>
</dbReference>
<evidence type="ECO:0000256" key="1">
    <source>
        <dbReference type="ARBA" id="ARBA00022679"/>
    </source>
</evidence>
<gene>
    <name evidence="4" type="ORF">A2722_03070</name>
</gene>
<organism evidence="4 5">
    <name type="scientific">Candidatus Doudnabacteria bacterium RIFCSPHIGHO2_01_FULL_50_11</name>
    <dbReference type="NCBI Taxonomy" id="1817828"/>
    <lineage>
        <taxon>Bacteria</taxon>
        <taxon>Candidatus Doudnaibacteriota</taxon>
    </lineage>
</organism>
<evidence type="ECO:0000259" key="3">
    <source>
        <dbReference type="Pfam" id="PF01467"/>
    </source>
</evidence>
<sequence length="152" mass="17777">MKTPNKKKRVMVYGTFDLLHPGHLNFLEQAKLLGGYLIVSVSRDHNAKKFKGHLPIFSERERLRIVSSLRMVDRAILGDREEYLPHTKREHPDIIALGYDQTAYGWQLEQDIKQGKLKARLVRLKPYKPRRHKSTRYKQLISGSARTWLVTS</sequence>
<dbReference type="Gene3D" id="3.40.50.620">
    <property type="entry name" value="HUPs"/>
    <property type="match status" value="1"/>
</dbReference>
<dbReference type="GO" id="GO:0016779">
    <property type="term" value="F:nucleotidyltransferase activity"/>
    <property type="evidence" value="ECO:0007669"/>
    <property type="project" value="UniProtKB-KW"/>
</dbReference>
<dbReference type="InterPro" id="IPR050385">
    <property type="entry name" value="Archaeal_FAD_synthase"/>
</dbReference>
<dbReference type="Proteomes" id="UP000178377">
    <property type="component" value="Unassembled WGS sequence"/>
</dbReference>
<evidence type="ECO:0000313" key="4">
    <source>
        <dbReference type="EMBL" id="OGE90874.1"/>
    </source>
</evidence>
<dbReference type="InterPro" id="IPR004821">
    <property type="entry name" value="Cyt_trans-like"/>
</dbReference>
<protein>
    <recommendedName>
        <fullName evidence="3">Cytidyltransferase-like domain-containing protein</fullName>
    </recommendedName>
</protein>
<dbReference type="STRING" id="1817828.A2722_03070"/>
<dbReference type="Pfam" id="PF01467">
    <property type="entry name" value="CTP_transf_like"/>
    <property type="match status" value="1"/>
</dbReference>
<dbReference type="PANTHER" id="PTHR43793">
    <property type="entry name" value="FAD SYNTHASE"/>
    <property type="match status" value="1"/>
</dbReference>
<dbReference type="SUPFAM" id="SSF52374">
    <property type="entry name" value="Nucleotidylyl transferase"/>
    <property type="match status" value="1"/>
</dbReference>
<evidence type="ECO:0000256" key="2">
    <source>
        <dbReference type="ARBA" id="ARBA00022695"/>
    </source>
</evidence>
<dbReference type="EMBL" id="MFEO01000008">
    <property type="protein sequence ID" value="OGE90874.1"/>
    <property type="molecule type" value="Genomic_DNA"/>
</dbReference>
<proteinExistence type="predicted"/>
<dbReference type="AlphaFoldDB" id="A0A1F5PM37"/>
<evidence type="ECO:0000313" key="5">
    <source>
        <dbReference type="Proteomes" id="UP000178377"/>
    </source>
</evidence>
<reference evidence="4 5" key="1">
    <citation type="journal article" date="2016" name="Nat. Commun.">
        <title>Thousands of microbial genomes shed light on interconnected biogeochemical processes in an aquifer system.</title>
        <authorList>
            <person name="Anantharaman K."/>
            <person name="Brown C.T."/>
            <person name="Hug L.A."/>
            <person name="Sharon I."/>
            <person name="Castelle C.J."/>
            <person name="Probst A.J."/>
            <person name="Thomas B.C."/>
            <person name="Singh A."/>
            <person name="Wilkins M.J."/>
            <person name="Karaoz U."/>
            <person name="Brodie E.L."/>
            <person name="Williams K.H."/>
            <person name="Hubbard S.S."/>
            <person name="Banfield J.F."/>
        </authorList>
    </citation>
    <scope>NUCLEOTIDE SEQUENCE [LARGE SCALE GENOMIC DNA]</scope>
</reference>
<accession>A0A1F5PM37</accession>
<dbReference type="InterPro" id="IPR014729">
    <property type="entry name" value="Rossmann-like_a/b/a_fold"/>
</dbReference>